<accession>A0ABP1EBA4</accession>
<evidence type="ECO:0000256" key="2">
    <source>
        <dbReference type="ARBA" id="ARBA00005615"/>
    </source>
</evidence>
<dbReference type="PANTHER" id="PTHR23403:SF6">
    <property type="entry name" value="CYTOSOLIC NEUTRAL TREHALASE-RELATED"/>
    <property type="match status" value="1"/>
</dbReference>
<evidence type="ECO:0000259" key="4">
    <source>
        <dbReference type="Pfam" id="PF07492"/>
    </source>
</evidence>
<evidence type="ECO:0000313" key="6">
    <source>
        <dbReference type="Proteomes" id="UP001497453"/>
    </source>
</evidence>
<protein>
    <recommendedName>
        <fullName evidence="3">Trehalase</fullName>
        <ecNumber evidence="3">3.2.1.28</ecNumber>
    </recommendedName>
    <alternativeName>
        <fullName evidence="3">Alpha-trehalose glucohydrolase</fullName>
    </alternativeName>
</protein>
<dbReference type="InterPro" id="IPR011120">
    <property type="entry name" value="Trehalase_Ca-bd"/>
</dbReference>
<comment type="similarity">
    <text evidence="2 3">Belongs to the glycosyl hydrolase 37 family.</text>
</comment>
<dbReference type="PANTHER" id="PTHR23403">
    <property type="entry name" value="TREHALASE"/>
    <property type="match status" value="1"/>
</dbReference>
<keyword evidence="3" id="KW-0378">Hydrolase</keyword>
<reference evidence="6" key="1">
    <citation type="submission" date="2024-04" db="EMBL/GenBank/DDBJ databases">
        <authorList>
            <person name="Shaw F."/>
            <person name="Minotto A."/>
        </authorList>
    </citation>
    <scope>NUCLEOTIDE SEQUENCE [LARGE SCALE GENOMIC DNA]</scope>
</reference>
<keyword evidence="6" id="KW-1185">Reference proteome</keyword>
<dbReference type="Pfam" id="PF01204">
    <property type="entry name" value="Trehalase"/>
    <property type="match status" value="1"/>
</dbReference>
<dbReference type="Proteomes" id="UP001497453">
    <property type="component" value="Chromosome 9"/>
</dbReference>
<dbReference type="Gene3D" id="1.50.10.10">
    <property type="match status" value="1"/>
</dbReference>
<dbReference type="InterPro" id="IPR012341">
    <property type="entry name" value="6hp_glycosidase-like_sf"/>
</dbReference>
<dbReference type="EC" id="3.2.1.28" evidence="3"/>
<sequence>MAPALNHPSAVAFLDEHHRPVHGEPADYYGGKEHFSRSRTYSASFSHGYNPKRLPAFEDEWHTRARRMSHDEKSMTHPRRFLIDVEETIRVVLEQEDTDGDFQISVTDAGPKIMVLGTATSNGFKTFDIRGTYMLSNLLQELALARDHGRKRIVLDEARLTENPVDRLSRMIKNSFWHSLTRRIDGDGLEIICADPKNRTGRINPRIYVPHGEPAMAEYYRKVARDKPHLNLDVQVLPPKPDDPHFVKSLNNKPGILALAMNEVDDVHGGKTLKGIPFIVPGARFNELYNWDSYFISLGLLVDGQVNMAKGMVDHFIFEIQHYGKILNGSRSYYLCRTQPPFLTDMALQIYNQLDRSDVDSNRVWLKRAIQAAIKEYHTIWVAEPRIDPKTGLSRYRPDGLGIPPETEATHFTHILEPYAAKHGLSVLEFSERYNDGTLKEPALDEYFLHDRAVRESGHDTTYRFEKRCANLGTIDLQALLYKYEVDIGTAIREVFDDELDMEEEFNLAPFPPSPETYVNPYREKSTSRPQNSQEWFKRAEFRKKMIDQYCWNESKGLYFDYDTVQEKQILYESVTAFWALWAGCASEEQCWKLLSQSLKKFEVLGGLVSGTEESRGKISLDRPNRQWDYPPPHQIMAWVGLERYGYLEEAQRLAYRFLYMMTTAFVDFNGVVPEKFDAVRLSHLVDAEYGNQGIDFKMVPREGFGWMNAAYQVGLTFLSTGMRRAVAACTSPEVYFGPALVNPQPTAAQQYIVGTITDPLGLAMDNLHLSSPISPTY</sequence>
<dbReference type="Pfam" id="PF07492">
    <property type="entry name" value="Trehalase_Ca-bi"/>
    <property type="match status" value="1"/>
</dbReference>
<evidence type="ECO:0000256" key="3">
    <source>
        <dbReference type="RuleBase" id="RU361180"/>
    </source>
</evidence>
<dbReference type="SUPFAM" id="SSF48208">
    <property type="entry name" value="Six-hairpin glycosidases"/>
    <property type="match status" value="1"/>
</dbReference>
<dbReference type="PRINTS" id="PR00744">
    <property type="entry name" value="GLHYDRLASE37"/>
</dbReference>
<evidence type="ECO:0000313" key="5">
    <source>
        <dbReference type="EMBL" id="CAL1717160.1"/>
    </source>
</evidence>
<dbReference type="InterPro" id="IPR001661">
    <property type="entry name" value="Glyco_hydro_37"/>
</dbReference>
<gene>
    <name evidence="5" type="ORF">GFSPODELE1_LOCUS11070</name>
</gene>
<evidence type="ECO:0000256" key="1">
    <source>
        <dbReference type="ARBA" id="ARBA00001576"/>
    </source>
</evidence>
<feature type="domain" description="Neutral trehalase Ca2+ binding" evidence="4">
    <location>
        <begin position="90"/>
        <end position="118"/>
    </location>
</feature>
<comment type="catalytic activity">
    <reaction evidence="1 3">
        <text>alpha,alpha-trehalose + H2O = alpha-D-glucose + beta-D-glucose</text>
        <dbReference type="Rhea" id="RHEA:32675"/>
        <dbReference type="ChEBI" id="CHEBI:15377"/>
        <dbReference type="ChEBI" id="CHEBI:15903"/>
        <dbReference type="ChEBI" id="CHEBI:16551"/>
        <dbReference type="ChEBI" id="CHEBI:17925"/>
        <dbReference type="EC" id="3.2.1.28"/>
    </reaction>
</comment>
<organism evidence="5 6">
    <name type="scientific">Somion occarium</name>
    <dbReference type="NCBI Taxonomy" id="3059160"/>
    <lineage>
        <taxon>Eukaryota</taxon>
        <taxon>Fungi</taxon>
        <taxon>Dikarya</taxon>
        <taxon>Basidiomycota</taxon>
        <taxon>Agaricomycotina</taxon>
        <taxon>Agaricomycetes</taxon>
        <taxon>Polyporales</taxon>
        <taxon>Cerrenaceae</taxon>
        <taxon>Somion</taxon>
    </lineage>
</organism>
<proteinExistence type="inferred from homology"/>
<dbReference type="EMBL" id="OZ037952">
    <property type="protein sequence ID" value="CAL1717160.1"/>
    <property type="molecule type" value="Genomic_DNA"/>
</dbReference>
<dbReference type="InterPro" id="IPR008928">
    <property type="entry name" value="6-hairpin_glycosidase_sf"/>
</dbReference>
<name>A0ABP1EBA4_9APHY</name>
<keyword evidence="3" id="KW-0326">Glycosidase</keyword>